<dbReference type="PANTHER" id="PTHR23023">
    <property type="entry name" value="DIMETHYLANILINE MONOOXYGENASE"/>
    <property type="match status" value="1"/>
</dbReference>
<evidence type="ECO:0000256" key="4">
    <source>
        <dbReference type="ARBA" id="ARBA00022857"/>
    </source>
</evidence>
<keyword evidence="5" id="KW-0560">Oxidoreductase</keyword>
<dbReference type="InterPro" id="IPR050346">
    <property type="entry name" value="FMO-like"/>
</dbReference>
<dbReference type="InterPro" id="IPR020946">
    <property type="entry name" value="Flavin_mOase-like"/>
</dbReference>
<dbReference type="Gene3D" id="3.50.50.60">
    <property type="entry name" value="FAD/NAD(P)-binding domain"/>
    <property type="match status" value="2"/>
</dbReference>
<dbReference type="GO" id="GO:0050660">
    <property type="term" value="F:flavin adenine dinucleotide binding"/>
    <property type="evidence" value="ECO:0007669"/>
    <property type="project" value="InterPro"/>
</dbReference>
<dbReference type="OrthoDB" id="66881at2759"/>
<proteinExistence type="inferred from homology"/>
<dbReference type="HOGENOM" id="CLU_006909_5_1_1"/>
<evidence type="ECO:0008006" key="8">
    <source>
        <dbReference type="Google" id="ProtNLM"/>
    </source>
</evidence>
<dbReference type="PRINTS" id="PR00370">
    <property type="entry name" value="FMOXYGENASE"/>
</dbReference>
<keyword evidence="2" id="KW-0285">Flavoprotein</keyword>
<name>A0A0C9VHG5_SPHS4</name>
<dbReference type="InterPro" id="IPR036188">
    <property type="entry name" value="FAD/NAD-bd_sf"/>
</dbReference>
<dbReference type="GO" id="GO:0050661">
    <property type="term" value="F:NADP binding"/>
    <property type="evidence" value="ECO:0007669"/>
    <property type="project" value="InterPro"/>
</dbReference>
<reference evidence="6 7" key="1">
    <citation type="submission" date="2014-06" db="EMBL/GenBank/DDBJ databases">
        <title>Evolutionary Origins and Diversification of the Mycorrhizal Mutualists.</title>
        <authorList>
            <consortium name="DOE Joint Genome Institute"/>
            <consortium name="Mycorrhizal Genomics Consortium"/>
            <person name="Kohler A."/>
            <person name="Kuo A."/>
            <person name="Nagy L.G."/>
            <person name="Floudas D."/>
            <person name="Copeland A."/>
            <person name="Barry K.W."/>
            <person name="Cichocki N."/>
            <person name="Veneault-Fourrey C."/>
            <person name="LaButti K."/>
            <person name="Lindquist E.A."/>
            <person name="Lipzen A."/>
            <person name="Lundell T."/>
            <person name="Morin E."/>
            <person name="Murat C."/>
            <person name="Riley R."/>
            <person name="Ohm R."/>
            <person name="Sun H."/>
            <person name="Tunlid A."/>
            <person name="Henrissat B."/>
            <person name="Grigoriev I.V."/>
            <person name="Hibbett D.S."/>
            <person name="Martin F."/>
        </authorList>
    </citation>
    <scope>NUCLEOTIDE SEQUENCE [LARGE SCALE GENOMIC DNA]</scope>
    <source>
        <strain evidence="6 7">SS14</strain>
    </source>
</reference>
<dbReference type="GO" id="GO:0004499">
    <property type="term" value="F:N,N-dimethylaniline monooxygenase activity"/>
    <property type="evidence" value="ECO:0007669"/>
    <property type="project" value="InterPro"/>
</dbReference>
<comment type="similarity">
    <text evidence="1">Belongs to the FMO family.</text>
</comment>
<dbReference type="AlphaFoldDB" id="A0A0C9VHG5"/>
<accession>A0A0C9VHG5</accession>
<keyword evidence="4" id="KW-0521">NADP</keyword>
<organism evidence="6 7">
    <name type="scientific">Sphaerobolus stellatus (strain SS14)</name>
    <dbReference type="NCBI Taxonomy" id="990650"/>
    <lineage>
        <taxon>Eukaryota</taxon>
        <taxon>Fungi</taxon>
        <taxon>Dikarya</taxon>
        <taxon>Basidiomycota</taxon>
        <taxon>Agaricomycotina</taxon>
        <taxon>Agaricomycetes</taxon>
        <taxon>Phallomycetidae</taxon>
        <taxon>Geastrales</taxon>
        <taxon>Sphaerobolaceae</taxon>
        <taxon>Sphaerobolus</taxon>
    </lineage>
</organism>
<dbReference type="Proteomes" id="UP000054279">
    <property type="component" value="Unassembled WGS sequence"/>
</dbReference>
<gene>
    <name evidence="6" type="ORF">M422DRAFT_178669</name>
</gene>
<dbReference type="Pfam" id="PF00743">
    <property type="entry name" value="FMO-like"/>
    <property type="match status" value="1"/>
</dbReference>
<evidence type="ECO:0000256" key="5">
    <source>
        <dbReference type="ARBA" id="ARBA00023002"/>
    </source>
</evidence>
<evidence type="ECO:0000313" key="6">
    <source>
        <dbReference type="EMBL" id="KIJ36985.1"/>
    </source>
</evidence>
<evidence type="ECO:0000256" key="1">
    <source>
        <dbReference type="ARBA" id="ARBA00009183"/>
    </source>
</evidence>
<keyword evidence="3" id="KW-0274">FAD</keyword>
<sequence length="456" mass="51650">MGAQTRICIIGGGAAGLGVLKILKDSPEFQADKWEIAVFESRDNIGGVWYPSPPEGNPPASPMYDALTTNLPHPLMAYSSFWFEPSTPLFPVKDVVLEYIRRYADHFDLKRYIRLNTRVEKAIWSDASWKVTLSDGNTHIFDKVIVANGHYGVPRHPNIPGVEQWLKSGRASHSVFFRNEKAYHDQTLLVVGNGPSGMDICAEVGPVAKTLYHSVTGGTPRDVGNVRHRGRVVSLQDDGTVLFDDGGPPSDVIDHAILATGYVMSFPFLPQVKEGSVSSVPPLPKHLHNTSYSVFPLARHLFPLQDDFSPTSLAFVGLPIRVAPLPLFEAQAHYISEIFRNEEAFDTSHESQLILSRYSRLREQFNDNLMLVMRYWDFIPEEQQFAYRRQLLDIAHAPQEYYPEEWTMKIYENKNVLRAKWRQLEKEGKARDVVRGVGEKGRQDWVDLMKRMLEGG</sequence>
<protein>
    <recommendedName>
        <fullName evidence="8">FAD/NAD(P)-binding domain-containing protein</fullName>
    </recommendedName>
</protein>
<dbReference type="SUPFAM" id="SSF51905">
    <property type="entry name" value="FAD/NAD(P)-binding domain"/>
    <property type="match status" value="2"/>
</dbReference>
<evidence type="ECO:0000256" key="3">
    <source>
        <dbReference type="ARBA" id="ARBA00022827"/>
    </source>
</evidence>
<evidence type="ECO:0000256" key="2">
    <source>
        <dbReference type="ARBA" id="ARBA00022630"/>
    </source>
</evidence>
<keyword evidence="7" id="KW-1185">Reference proteome</keyword>
<evidence type="ECO:0000313" key="7">
    <source>
        <dbReference type="Proteomes" id="UP000054279"/>
    </source>
</evidence>
<dbReference type="InterPro" id="IPR000960">
    <property type="entry name" value="Flavin_mOase"/>
</dbReference>
<dbReference type="EMBL" id="KN837173">
    <property type="protein sequence ID" value="KIJ36985.1"/>
    <property type="molecule type" value="Genomic_DNA"/>
</dbReference>